<protein>
    <recommendedName>
        <fullName evidence="4">F-box domain-containing protein</fullName>
    </recommendedName>
</protein>
<proteinExistence type="predicted"/>
<comment type="caution">
    <text evidence="2">The sequence shown here is derived from an EMBL/GenBank/DDBJ whole genome shotgun (WGS) entry which is preliminary data.</text>
</comment>
<name>A0A4U0XV03_9PEZI</name>
<evidence type="ECO:0000256" key="1">
    <source>
        <dbReference type="SAM" id="MobiDB-lite"/>
    </source>
</evidence>
<dbReference type="Proteomes" id="UP000309340">
    <property type="component" value="Unassembled WGS sequence"/>
</dbReference>
<keyword evidence="3" id="KW-1185">Reference proteome</keyword>
<dbReference type="EMBL" id="NAJQ01000068">
    <property type="protein sequence ID" value="TKA80537.1"/>
    <property type="molecule type" value="Genomic_DNA"/>
</dbReference>
<evidence type="ECO:0008006" key="4">
    <source>
        <dbReference type="Google" id="ProtNLM"/>
    </source>
</evidence>
<evidence type="ECO:0000313" key="2">
    <source>
        <dbReference type="EMBL" id="TKA80537.1"/>
    </source>
</evidence>
<accession>A0A4U0XV03</accession>
<evidence type="ECO:0000313" key="3">
    <source>
        <dbReference type="Proteomes" id="UP000309340"/>
    </source>
</evidence>
<gene>
    <name evidence="2" type="ORF">B0A55_02024</name>
</gene>
<sequence>MAAHKRHASDDSGGGGPAARKRKAKDTGENGKVNTASATTRVHITRGTGTDSARRAVLGTAELLEMILMQAPVETVFVAQCVSRLFRDTVAASVLLQQKLFLHPPTLESTEKWGLTAGKGGPIMPRRSVLRVSDINHLPPNLAPTDRGYSGLFQPARHLNPIIYRDETESGLWCGRLPLQDRMAVTGEGVDFQFKNARLIGAASWKLTYLTEFPCRVASMTGVWVIDAEHPLRGFLDIIPTTTTAAQGFTLGALLDISLQKPKYHHGYVYGEWEVIHAEPMIDFLKRLERETGKEARLESMRVDMWDVVWPKAEEWEMFEG</sequence>
<dbReference type="STRING" id="329884.A0A4U0XV03"/>
<reference evidence="2 3" key="1">
    <citation type="submission" date="2017-03" db="EMBL/GenBank/DDBJ databases">
        <title>Genomes of endolithic fungi from Antarctica.</title>
        <authorList>
            <person name="Coleine C."/>
            <person name="Masonjones S."/>
            <person name="Stajich J.E."/>
        </authorList>
    </citation>
    <scope>NUCLEOTIDE SEQUENCE [LARGE SCALE GENOMIC DNA]</scope>
    <source>
        <strain evidence="2 3">CCFEE 5184</strain>
    </source>
</reference>
<dbReference type="OrthoDB" id="3800738at2759"/>
<feature type="region of interest" description="Disordered" evidence="1">
    <location>
        <begin position="1"/>
        <end position="38"/>
    </location>
</feature>
<organism evidence="2 3">
    <name type="scientific">Friedmanniomyces simplex</name>
    <dbReference type="NCBI Taxonomy" id="329884"/>
    <lineage>
        <taxon>Eukaryota</taxon>
        <taxon>Fungi</taxon>
        <taxon>Dikarya</taxon>
        <taxon>Ascomycota</taxon>
        <taxon>Pezizomycotina</taxon>
        <taxon>Dothideomycetes</taxon>
        <taxon>Dothideomycetidae</taxon>
        <taxon>Mycosphaerellales</taxon>
        <taxon>Teratosphaeriaceae</taxon>
        <taxon>Friedmanniomyces</taxon>
    </lineage>
</organism>
<dbReference type="AlphaFoldDB" id="A0A4U0XV03"/>